<name>A0A1S3J218_LINAN</name>
<dbReference type="PANTHER" id="PTHR10372">
    <property type="entry name" value="PLAKOPHILLIN-RELATED"/>
    <property type="match status" value="1"/>
</dbReference>
<feature type="region of interest" description="Disordered" evidence="8">
    <location>
        <begin position="1"/>
        <end position="25"/>
    </location>
</feature>
<feature type="repeat" description="ARM" evidence="6">
    <location>
        <begin position="978"/>
        <end position="1015"/>
    </location>
</feature>
<feature type="region of interest" description="Disordered" evidence="8">
    <location>
        <begin position="62"/>
        <end position="112"/>
    </location>
</feature>
<comment type="subcellular location">
    <subcellularLocation>
        <location evidence="1">Cell junction</location>
    </subcellularLocation>
</comment>
<feature type="compositionally biased region" description="Polar residues" evidence="8">
    <location>
        <begin position="1159"/>
        <end position="1170"/>
    </location>
</feature>
<dbReference type="SMART" id="SM00185">
    <property type="entry name" value="ARM"/>
    <property type="match status" value="5"/>
</dbReference>
<dbReference type="PANTHER" id="PTHR10372:SF27">
    <property type="entry name" value="ADHERENS JUNCTION PROTEIN P120"/>
    <property type="match status" value="1"/>
</dbReference>
<feature type="region of interest" description="Disordered" evidence="8">
    <location>
        <begin position="1119"/>
        <end position="1258"/>
    </location>
</feature>
<evidence type="ECO:0000313" key="10">
    <source>
        <dbReference type="RefSeq" id="XP_013403869.1"/>
    </source>
</evidence>
<feature type="compositionally biased region" description="Basic and acidic residues" evidence="8">
    <location>
        <begin position="439"/>
        <end position="457"/>
    </location>
</feature>
<evidence type="ECO:0000313" key="9">
    <source>
        <dbReference type="Proteomes" id="UP000085678"/>
    </source>
</evidence>
<feature type="compositionally biased region" description="Basic and acidic residues" evidence="8">
    <location>
        <begin position="327"/>
        <end position="341"/>
    </location>
</feature>
<evidence type="ECO:0000256" key="4">
    <source>
        <dbReference type="ARBA" id="ARBA00022889"/>
    </source>
</evidence>
<keyword evidence="9" id="KW-1185">Reference proteome</keyword>
<dbReference type="KEGG" id="lak:106169082"/>
<dbReference type="STRING" id="7574.A0A1S3J218"/>
<keyword evidence="7" id="KW-0175">Coiled coil</keyword>
<sequence length="1290" mass="145443">MPAGQHEPILTQSYRQHSSLTNGDESAASILQSVKEQEAQFEQLTRELEAERQSVANQLERCKLGSETASMSSISSTDDSFHWRGQQTQTTDSHFDEDDGQDEQDDSKMSGTQLVDSCLAEEKKRIMEIHPQRRVLQERGLMGGIGEDPMESYHNNSTHSGAGNYANYSQMNSSYGDEPYRMANGPSSYDPYRSGSPHGSHASYHSGGQPYPQMSGTKIASVRGPGSVGSYQNDERTSNYTNYTALQHPPPSPGSQDRGTPTNYGPRFTSETDPYYSNNDYYDHYHPLRDNEPSHYNGPSHPPDNYDDRYGEIPQGNSSYANLPPLDENRGDYYRPPHDDSYVNYPPLNEDQYSDRGGGHGYGNRPEEDYRRTPVDQDYRQSPLHDRGNDYPESGPRDPQYILNEDRPPLDDGQYQSDPYNDNMYPRRDDQEDPSQFRPRYDDDRYGEPYRDQDDQYRGPYVDDDQYPPDDSREGPHHIPGGYPPREEDHYPVPLEQGRYTIPPEDDDRYGGPMPAHLPPREDPVEEDPYRKPHVEEDPYSKPMKGNYGHPLGSDSYYPPHDEDVSSDHPVDTSFQRNLGPEDRYRTPSPGGSGSDRNGPPGYPPDDLARQAAYPVQGGNYDPRRSPSIDSQTRDRWRNPDLPEVIDFLGHPNDAIKANAAAYLQHLTYMDDPLKGKTRALGGIPALVELLNIEIPEVHRNACGALLNLSHGKANNENKRAIKNAGGIPALVRLLRRTPDNDVRELVSGIIWNLSSCQDLKRAIIDDALTVIVNTVVIPQSGWEKNVDTEDSKPKDIYWSTVFRNASGILRNVSSEGDYARKKLRECEGLVDSILYLLRAAIGKNDIDNKSVENCVCVLRNLSFRCQEVEDPDFARKRTLQRQQQQQESVSCFGGKKKKEPFKLDNRGPSGPYSRPRTDPVRGMELLWQPEIVHVYLPLLSDCSNPETLEAAAGAIQNLCACDWQPSIDIREKVRKEKGLPIIVECLGIEADRVVSAAAIALRNLALDTRNKELIGKYAMRQLVMKLPPDGMLKEGPPSDDTIGAVIATLHEVIRGSSVFAQSLLHEGGVKRLMQIKSSRGRYNEKVMKFTYAILNLMWQFSELKVEYKKNGWKEQHFVTKTPKSPLHGSPNNTLSRPMSDQSGVSSGYRDQTLPPVSRQPNRQEFPSSPEQDRYRPHDRKQPEHIPMNDIHRGQSGGYATIDNSHRGHGNYREDRLDYGRGPLGQQPQPLEQPREPLYAQVDKRSKRRSEIDSSQRSLLQDDVNVSFGGHSNHVRLDSSGGGGGADSWV</sequence>
<feature type="repeat" description="ARM" evidence="6">
    <location>
        <begin position="682"/>
        <end position="727"/>
    </location>
</feature>
<comment type="similarity">
    <text evidence="2">Belongs to the beta-catenin family.</text>
</comment>
<dbReference type="GO" id="GO:0005886">
    <property type="term" value="C:plasma membrane"/>
    <property type="evidence" value="ECO:0007669"/>
    <property type="project" value="TreeGrafter"/>
</dbReference>
<evidence type="ECO:0000256" key="5">
    <source>
        <dbReference type="ARBA" id="ARBA00022949"/>
    </source>
</evidence>
<dbReference type="RefSeq" id="XP_013403869.1">
    <property type="nucleotide sequence ID" value="XM_013548415.1"/>
</dbReference>
<feature type="region of interest" description="Disordered" evidence="8">
    <location>
        <begin position="177"/>
        <end position="638"/>
    </location>
</feature>
<dbReference type="Pfam" id="PF00514">
    <property type="entry name" value="Arm"/>
    <property type="match status" value="3"/>
</dbReference>
<keyword evidence="5" id="KW-0965">Cell junction</keyword>
<evidence type="ECO:0000256" key="6">
    <source>
        <dbReference type="PROSITE-ProRule" id="PRU00259"/>
    </source>
</evidence>
<feature type="compositionally biased region" description="Polar residues" evidence="8">
    <location>
        <begin position="10"/>
        <end position="25"/>
    </location>
</feature>
<feature type="region of interest" description="Disordered" evidence="8">
    <location>
        <begin position="1271"/>
        <end position="1290"/>
    </location>
</feature>
<feature type="compositionally biased region" description="Low complexity" evidence="8">
    <location>
        <begin position="1220"/>
        <end position="1238"/>
    </location>
</feature>
<feature type="compositionally biased region" description="Polar residues" evidence="8">
    <location>
        <begin position="1130"/>
        <end position="1150"/>
    </location>
</feature>
<feature type="compositionally biased region" description="Acidic residues" evidence="8">
    <location>
        <begin position="95"/>
        <end position="105"/>
    </location>
</feature>
<dbReference type="GO" id="GO:0005737">
    <property type="term" value="C:cytoplasm"/>
    <property type="evidence" value="ECO:0007669"/>
    <property type="project" value="TreeGrafter"/>
</dbReference>
<organism evidence="9 10">
    <name type="scientific">Lingula anatina</name>
    <name type="common">Brachiopod</name>
    <name type="synonym">Lingula unguis</name>
    <dbReference type="NCBI Taxonomy" id="7574"/>
    <lineage>
        <taxon>Eukaryota</taxon>
        <taxon>Metazoa</taxon>
        <taxon>Spiralia</taxon>
        <taxon>Lophotrochozoa</taxon>
        <taxon>Brachiopoda</taxon>
        <taxon>Linguliformea</taxon>
        <taxon>Lingulata</taxon>
        <taxon>Lingulida</taxon>
        <taxon>Linguloidea</taxon>
        <taxon>Lingulidae</taxon>
        <taxon>Lingula</taxon>
    </lineage>
</organism>
<feature type="compositionally biased region" description="Polar residues" evidence="8">
    <location>
        <begin position="254"/>
        <end position="263"/>
    </location>
</feature>
<evidence type="ECO:0000256" key="7">
    <source>
        <dbReference type="SAM" id="Coils"/>
    </source>
</evidence>
<reference evidence="10" key="1">
    <citation type="submission" date="2025-08" db="UniProtKB">
        <authorList>
            <consortium name="RefSeq"/>
        </authorList>
    </citation>
    <scope>IDENTIFICATION</scope>
    <source>
        <tissue evidence="10">Gonads</tissue>
    </source>
</reference>
<feature type="coiled-coil region" evidence="7">
    <location>
        <begin position="27"/>
        <end position="61"/>
    </location>
</feature>
<feature type="compositionally biased region" description="Basic and acidic residues" evidence="8">
    <location>
        <begin position="622"/>
        <end position="638"/>
    </location>
</feature>
<feature type="compositionally biased region" description="Polar residues" evidence="8">
    <location>
        <begin position="153"/>
        <end position="165"/>
    </location>
</feature>
<dbReference type="OrthoDB" id="3245100at2759"/>
<protein>
    <submittedName>
        <fullName evidence="10">Armadillo repeat protein deleted in velo-cardio-facial syndrome isoform X1</fullName>
    </submittedName>
</protein>
<keyword evidence="3" id="KW-0677">Repeat</keyword>
<dbReference type="GO" id="GO:0098609">
    <property type="term" value="P:cell-cell adhesion"/>
    <property type="evidence" value="ECO:0007669"/>
    <property type="project" value="InterPro"/>
</dbReference>
<feature type="compositionally biased region" description="Basic and acidic residues" evidence="8">
    <location>
        <begin position="365"/>
        <end position="390"/>
    </location>
</feature>
<dbReference type="OMA" id="CPYFPAI"/>
<evidence type="ECO:0000256" key="3">
    <source>
        <dbReference type="ARBA" id="ARBA00022737"/>
    </source>
</evidence>
<dbReference type="InterPro" id="IPR016024">
    <property type="entry name" value="ARM-type_fold"/>
</dbReference>
<feature type="compositionally biased region" description="Low complexity" evidence="8">
    <location>
        <begin position="66"/>
        <end position="78"/>
    </location>
</feature>
<dbReference type="GO" id="GO:0005634">
    <property type="term" value="C:nucleus"/>
    <property type="evidence" value="ECO:0007669"/>
    <property type="project" value="TreeGrafter"/>
</dbReference>
<feature type="repeat" description="ARM" evidence="6">
    <location>
        <begin position="726"/>
        <end position="769"/>
    </location>
</feature>
<proteinExistence type="inferred from homology"/>
<feature type="compositionally biased region" description="Basic and acidic residues" evidence="8">
    <location>
        <begin position="560"/>
        <end position="571"/>
    </location>
</feature>
<dbReference type="GO" id="GO:0005912">
    <property type="term" value="C:adherens junction"/>
    <property type="evidence" value="ECO:0007669"/>
    <property type="project" value="TreeGrafter"/>
</dbReference>
<feature type="compositionally biased region" description="Basic and acidic residues" evidence="8">
    <location>
        <begin position="519"/>
        <end position="540"/>
    </location>
</feature>
<dbReference type="SUPFAM" id="SSF48371">
    <property type="entry name" value="ARM repeat"/>
    <property type="match status" value="1"/>
</dbReference>
<dbReference type="InterPro" id="IPR028435">
    <property type="entry name" value="Plakophilin/d_Catenin"/>
</dbReference>
<evidence type="ECO:0000256" key="2">
    <source>
        <dbReference type="ARBA" id="ARBA00005462"/>
    </source>
</evidence>
<dbReference type="GeneID" id="106169082"/>
<feature type="region of interest" description="Disordered" evidence="8">
    <location>
        <begin position="896"/>
        <end position="920"/>
    </location>
</feature>
<evidence type="ECO:0000256" key="1">
    <source>
        <dbReference type="ARBA" id="ARBA00004282"/>
    </source>
</evidence>
<dbReference type="InParanoid" id="A0A1S3J218"/>
<gene>
    <name evidence="10" type="primary">LOC106169082</name>
</gene>
<feature type="compositionally biased region" description="Gly residues" evidence="8">
    <location>
        <begin position="1280"/>
        <end position="1290"/>
    </location>
</feature>
<accession>A0A1S3J218</accession>
<dbReference type="PROSITE" id="PS50176">
    <property type="entry name" value="ARM_REPEAT"/>
    <property type="match status" value="3"/>
</dbReference>
<evidence type="ECO:0000256" key="8">
    <source>
        <dbReference type="SAM" id="MobiDB-lite"/>
    </source>
</evidence>
<feature type="region of interest" description="Disordered" evidence="8">
    <location>
        <begin position="146"/>
        <end position="165"/>
    </location>
</feature>
<keyword evidence="4" id="KW-0130">Cell adhesion</keyword>
<feature type="compositionally biased region" description="Basic and acidic residues" evidence="8">
    <location>
        <begin position="1171"/>
        <end position="1184"/>
    </location>
</feature>
<dbReference type="Proteomes" id="UP000085678">
    <property type="component" value="Unplaced"/>
</dbReference>
<feature type="compositionally biased region" description="Basic and acidic residues" evidence="8">
    <location>
        <begin position="281"/>
        <end position="293"/>
    </location>
</feature>
<dbReference type="Gene3D" id="1.25.10.10">
    <property type="entry name" value="Leucine-rich Repeat Variant"/>
    <property type="match status" value="1"/>
</dbReference>
<dbReference type="InterPro" id="IPR011989">
    <property type="entry name" value="ARM-like"/>
</dbReference>
<dbReference type="InterPro" id="IPR000225">
    <property type="entry name" value="Armadillo"/>
</dbReference>